<dbReference type="EMBL" id="JANPWB010000002">
    <property type="protein sequence ID" value="KAJ1206951.1"/>
    <property type="molecule type" value="Genomic_DNA"/>
</dbReference>
<sequence>MLSEEAKMALPAVRRKQTRMSVTGRLRPSDEVKSQHKAKRGPTRRERSGEFGEYSAERDFTAGEWLFYPSLFGHFTDTTNIGHSSGDEPPTRKESLQQQLPDRNSEGSQDMVQETLNNLSHANGEDLMLIATRDKAHGQND</sequence>
<gene>
    <name evidence="2" type="ORF">NDU88_002344</name>
</gene>
<dbReference type="Proteomes" id="UP001066276">
    <property type="component" value="Chromosome 1_2"/>
</dbReference>
<protein>
    <submittedName>
        <fullName evidence="2">Uncharacterized protein</fullName>
    </submittedName>
</protein>
<feature type="region of interest" description="Disordered" evidence="1">
    <location>
        <begin position="77"/>
        <end position="110"/>
    </location>
</feature>
<evidence type="ECO:0000313" key="2">
    <source>
        <dbReference type="EMBL" id="KAJ1206951.1"/>
    </source>
</evidence>
<accession>A0AAV7W2L0</accession>
<evidence type="ECO:0000256" key="1">
    <source>
        <dbReference type="SAM" id="MobiDB-lite"/>
    </source>
</evidence>
<keyword evidence="3" id="KW-1185">Reference proteome</keyword>
<comment type="caution">
    <text evidence="2">The sequence shown here is derived from an EMBL/GenBank/DDBJ whole genome shotgun (WGS) entry which is preliminary data.</text>
</comment>
<feature type="compositionally biased region" description="Basic and acidic residues" evidence="1">
    <location>
        <begin position="43"/>
        <end position="55"/>
    </location>
</feature>
<organism evidence="2 3">
    <name type="scientific">Pleurodeles waltl</name>
    <name type="common">Iberian ribbed newt</name>
    <dbReference type="NCBI Taxonomy" id="8319"/>
    <lineage>
        <taxon>Eukaryota</taxon>
        <taxon>Metazoa</taxon>
        <taxon>Chordata</taxon>
        <taxon>Craniata</taxon>
        <taxon>Vertebrata</taxon>
        <taxon>Euteleostomi</taxon>
        <taxon>Amphibia</taxon>
        <taxon>Batrachia</taxon>
        <taxon>Caudata</taxon>
        <taxon>Salamandroidea</taxon>
        <taxon>Salamandridae</taxon>
        <taxon>Pleurodelinae</taxon>
        <taxon>Pleurodeles</taxon>
    </lineage>
</organism>
<proteinExistence type="predicted"/>
<name>A0AAV7W2L0_PLEWA</name>
<feature type="compositionally biased region" description="Basic and acidic residues" evidence="1">
    <location>
        <begin position="85"/>
        <end position="95"/>
    </location>
</feature>
<evidence type="ECO:0000313" key="3">
    <source>
        <dbReference type="Proteomes" id="UP001066276"/>
    </source>
</evidence>
<reference evidence="2" key="1">
    <citation type="journal article" date="2022" name="bioRxiv">
        <title>Sequencing and chromosome-scale assembly of the giantPleurodeles waltlgenome.</title>
        <authorList>
            <person name="Brown T."/>
            <person name="Elewa A."/>
            <person name="Iarovenko S."/>
            <person name="Subramanian E."/>
            <person name="Araus A.J."/>
            <person name="Petzold A."/>
            <person name="Susuki M."/>
            <person name="Suzuki K.-i.T."/>
            <person name="Hayashi T."/>
            <person name="Toyoda A."/>
            <person name="Oliveira C."/>
            <person name="Osipova E."/>
            <person name="Leigh N.D."/>
            <person name="Simon A."/>
            <person name="Yun M.H."/>
        </authorList>
    </citation>
    <scope>NUCLEOTIDE SEQUENCE</scope>
    <source>
        <strain evidence="2">20211129_DDA</strain>
        <tissue evidence="2">Liver</tissue>
    </source>
</reference>
<feature type="region of interest" description="Disordered" evidence="1">
    <location>
        <begin position="1"/>
        <end position="55"/>
    </location>
</feature>
<dbReference type="AlphaFoldDB" id="A0AAV7W2L0"/>
<feature type="compositionally biased region" description="Polar residues" evidence="1">
    <location>
        <begin position="96"/>
        <end position="110"/>
    </location>
</feature>